<dbReference type="EMBL" id="UFQC01000014">
    <property type="protein sequence ID" value="SSW68216.1"/>
    <property type="molecule type" value="Genomic_DNA"/>
</dbReference>
<dbReference type="NCBIfam" id="NF004797">
    <property type="entry name" value="PRK06145.1"/>
    <property type="match status" value="1"/>
</dbReference>
<feature type="domain" description="AMP-binding enzyme C-terminal" evidence="4">
    <location>
        <begin position="410"/>
        <end position="485"/>
    </location>
</feature>
<dbReference type="PROSITE" id="PS00455">
    <property type="entry name" value="AMP_BINDING"/>
    <property type="match status" value="1"/>
</dbReference>
<dbReference type="InterPro" id="IPR020845">
    <property type="entry name" value="AMP-binding_CS"/>
</dbReference>
<dbReference type="Pfam" id="PF13193">
    <property type="entry name" value="AMP-binding_C"/>
    <property type="match status" value="1"/>
</dbReference>
<dbReference type="InterPro" id="IPR045851">
    <property type="entry name" value="AMP-bd_C_sf"/>
</dbReference>
<dbReference type="Proteomes" id="UP000289465">
    <property type="component" value="Unassembled WGS sequence"/>
</dbReference>
<dbReference type="OrthoDB" id="9766486at2"/>
<comment type="similarity">
    <text evidence="1">Belongs to the ATP-dependent AMP-binding enzyme family.</text>
</comment>
<dbReference type="SUPFAM" id="SSF56801">
    <property type="entry name" value="Acetyl-CoA synthetase-like"/>
    <property type="match status" value="1"/>
</dbReference>
<name>A0A446CJW7_9BURK</name>
<dbReference type="PANTHER" id="PTHR43767:SF1">
    <property type="entry name" value="NONRIBOSOMAL PEPTIDE SYNTHASE PES1 (EUROFUNG)-RELATED"/>
    <property type="match status" value="1"/>
</dbReference>
<dbReference type="InterPro" id="IPR025110">
    <property type="entry name" value="AMP-bd_C"/>
</dbReference>
<dbReference type="Gene3D" id="3.30.300.30">
    <property type="match status" value="1"/>
</dbReference>
<dbReference type="InterPro" id="IPR000873">
    <property type="entry name" value="AMP-dep_synth/lig_dom"/>
</dbReference>
<dbReference type="InterPro" id="IPR042099">
    <property type="entry name" value="ANL_N_sf"/>
</dbReference>
<dbReference type="Pfam" id="PF00501">
    <property type="entry name" value="AMP-binding"/>
    <property type="match status" value="1"/>
</dbReference>
<dbReference type="InterPro" id="IPR050237">
    <property type="entry name" value="ATP-dep_AMP-bd_enzyme"/>
</dbReference>
<evidence type="ECO:0000313" key="6">
    <source>
        <dbReference type="Proteomes" id="UP000289465"/>
    </source>
</evidence>
<proteinExistence type="inferred from homology"/>
<gene>
    <name evidence="5" type="ORF">AVE30378_02952</name>
</gene>
<dbReference type="PANTHER" id="PTHR43767">
    <property type="entry name" value="LONG-CHAIN-FATTY-ACID--COA LIGASE"/>
    <property type="match status" value="1"/>
</dbReference>
<dbReference type="GO" id="GO:0004467">
    <property type="term" value="F:long-chain fatty acid-CoA ligase activity"/>
    <property type="evidence" value="ECO:0007669"/>
    <property type="project" value="UniProtKB-EC"/>
</dbReference>
<evidence type="ECO:0000259" key="3">
    <source>
        <dbReference type="Pfam" id="PF00501"/>
    </source>
</evidence>
<dbReference type="Gene3D" id="3.40.50.12780">
    <property type="entry name" value="N-terminal domain of ligase-like"/>
    <property type="match status" value="1"/>
</dbReference>
<feature type="domain" description="AMP-dependent synthetase/ligase" evidence="3">
    <location>
        <begin position="11"/>
        <end position="360"/>
    </location>
</feature>
<dbReference type="RefSeq" id="WP_129241652.1">
    <property type="nucleotide sequence ID" value="NZ_UFQC01000014.1"/>
</dbReference>
<dbReference type="NCBIfam" id="NF004837">
    <property type="entry name" value="PRK06187.1"/>
    <property type="match status" value="1"/>
</dbReference>
<evidence type="ECO:0000313" key="5">
    <source>
        <dbReference type="EMBL" id="SSW68216.1"/>
    </source>
</evidence>
<dbReference type="EC" id="6.2.1.3" evidence="5"/>
<sequence>MFNLSASIAYHARREPDRAAIIYRDEAISYADFQERIRQAAALLQSRGVGRNDVVALFMKNSAAFLELAFAASYLGAVFLPINYRLAAPEAGYILEDANAKLLFVDDEFPEIVALETPKVIVDAAAQADSRRLAEPGLAVPEQAATAEHDLVRLMYTSGTTSRPKGVMHSYGNIHWKSIDHVIALGLTSKERLLVVGPLYHVGAFDLPGIAVLWVGGTLCVHREFDPEAVLASIERHRLTCGWMAPVMLSRVLAVPNPERFALETFGWCIAGGEKTPESRIRDFTRVFTHGRFIDGFGMTETCSGDTLMEPGREIEKIGSTGRALPHVEIRIADHEGRWLPAGQIGEICVRGPKVTRGYWNAPEKTAEAFFGGWLRSGDVGYLDDEGFLFVTDRSKDMILTGAENVASSEVEAVLYEMPQIAEAAVIGVHDEKWGERITAVVVLNPGQTLTLEEIDRHCRKRVANFKVPRELKIVEELPRNPSGKVLKRVLRDQYNA</sequence>
<reference evidence="5 6" key="1">
    <citation type="submission" date="2018-07" db="EMBL/GenBank/DDBJ databases">
        <authorList>
            <person name="Peeters C."/>
        </authorList>
    </citation>
    <scope>NUCLEOTIDE SEQUENCE [LARGE SCALE GENOMIC DNA]</scope>
    <source>
        <strain evidence="5 6">LMG 30378</strain>
    </source>
</reference>
<dbReference type="AlphaFoldDB" id="A0A446CJW7"/>
<dbReference type="FunFam" id="3.30.300.30:FF:000008">
    <property type="entry name" value="2,3-dihydroxybenzoate-AMP ligase"/>
    <property type="match status" value="1"/>
</dbReference>
<evidence type="ECO:0000256" key="1">
    <source>
        <dbReference type="ARBA" id="ARBA00006432"/>
    </source>
</evidence>
<protein>
    <submittedName>
        <fullName evidence="5">Long-chain-fatty-acid--CoA ligase FadD13</fullName>
        <ecNumber evidence="5">6.2.1.3</ecNumber>
    </submittedName>
</protein>
<keyword evidence="2 5" id="KW-0436">Ligase</keyword>
<evidence type="ECO:0000259" key="4">
    <source>
        <dbReference type="Pfam" id="PF13193"/>
    </source>
</evidence>
<organism evidence="5 6">
    <name type="scientific">Achromobacter veterisilvae</name>
    <dbReference type="NCBI Taxonomy" id="2069367"/>
    <lineage>
        <taxon>Bacteria</taxon>
        <taxon>Pseudomonadati</taxon>
        <taxon>Pseudomonadota</taxon>
        <taxon>Betaproteobacteria</taxon>
        <taxon>Burkholderiales</taxon>
        <taxon>Alcaligenaceae</taxon>
        <taxon>Achromobacter</taxon>
    </lineage>
</organism>
<dbReference type="CDD" id="cd17631">
    <property type="entry name" value="FACL_FadD13-like"/>
    <property type="match status" value="1"/>
</dbReference>
<evidence type="ECO:0000256" key="2">
    <source>
        <dbReference type="ARBA" id="ARBA00022598"/>
    </source>
</evidence>
<accession>A0A446CJW7</accession>